<dbReference type="InterPro" id="IPR053185">
    <property type="entry name" value="SET_domain_protein"/>
</dbReference>
<name>A0AAD8UDD8_GLOAC</name>
<evidence type="ECO:0000313" key="2">
    <source>
        <dbReference type="EMBL" id="KAK1712226.1"/>
    </source>
</evidence>
<dbReference type="Proteomes" id="UP001244207">
    <property type="component" value="Unassembled WGS sequence"/>
</dbReference>
<dbReference type="InterPro" id="IPR046341">
    <property type="entry name" value="SET_dom_sf"/>
</dbReference>
<dbReference type="RefSeq" id="XP_060359344.1">
    <property type="nucleotide sequence ID" value="XM_060512590.1"/>
</dbReference>
<sequence length="292" mass="32955">MFAMGRIARGARLLAETPMFRVPRDESNLQKLEAAVARSVGFLSQVQRESFFALSNFHGTRHREALGIARTNALPLGSDASEGGIFLEASRINHFCRHNAQNTWNDNRGQLTIHVLRVIDDGEEITISYLGASETYAARQSRLQRSFGFVCARELDRRLNRITYLDDQIGDGIRIVSTPLACFRMAHEMKLLMEEEGIADARVPRLYYDALQIVIANGDEARARVFAERASAERPIMEGSDSAVVHRLNKYAADPSSHALHDMSEQWRQGVNTIPQGLNEQDFGKWLWRLPT</sequence>
<dbReference type="AlphaFoldDB" id="A0AAD8UDD8"/>
<proteinExistence type="predicted"/>
<organism evidence="2 3">
    <name type="scientific">Glomerella acutata</name>
    <name type="common">Colletotrichum acutatum</name>
    <dbReference type="NCBI Taxonomy" id="27357"/>
    <lineage>
        <taxon>Eukaryota</taxon>
        <taxon>Fungi</taxon>
        <taxon>Dikarya</taxon>
        <taxon>Ascomycota</taxon>
        <taxon>Pezizomycotina</taxon>
        <taxon>Sordariomycetes</taxon>
        <taxon>Hypocreomycetidae</taxon>
        <taxon>Glomerellales</taxon>
        <taxon>Glomerellaceae</taxon>
        <taxon>Colletotrichum</taxon>
        <taxon>Colletotrichum acutatum species complex</taxon>
    </lineage>
</organism>
<reference evidence="2" key="1">
    <citation type="submission" date="2021-12" db="EMBL/GenBank/DDBJ databases">
        <title>Comparative genomics, transcriptomics and evolutionary studies reveal genomic signatures of adaptation to plant cell wall in hemibiotrophic fungi.</title>
        <authorList>
            <consortium name="DOE Joint Genome Institute"/>
            <person name="Baroncelli R."/>
            <person name="Diaz J.F."/>
            <person name="Benocci T."/>
            <person name="Peng M."/>
            <person name="Battaglia E."/>
            <person name="Haridas S."/>
            <person name="Andreopoulos W."/>
            <person name="Labutti K."/>
            <person name="Pangilinan J."/>
            <person name="Floch G.L."/>
            <person name="Makela M.R."/>
            <person name="Henrissat B."/>
            <person name="Grigoriev I.V."/>
            <person name="Crouch J.A."/>
            <person name="De Vries R.P."/>
            <person name="Sukno S.A."/>
            <person name="Thon M.R."/>
        </authorList>
    </citation>
    <scope>NUCLEOTIDE SEQUENCE</scope>
    <source>
        <strain evidence="2">CBS 112980</strain>
    </source>
</reference>
<dbReference type="PANTHER" id="PTHR47332:SF2">
    <property type="entry name" value="SET-6"/>
    <property type="match status" value="1"/>
</dbReference>
<evidence type="ECO:0000259" key="1">
    <source>
        <dbReference type="PROSITE" id="PS50280"/>
    </source>
</evidence>
<gene>
    <name evidence="2" type="ORF">BDZ83DRAFT_723684</name>
</gene>
<dbReference type="EMBL" id="JAHMHS010000150">
    <property type="protein sequence ID" value="KAK1712226.1"/>
    <property type="molecule type" value="Genomic_DNA"/>
</dbReference>
<dbReference type="PANTHER" id="PTHR47332">
    <property type="entry name" value="SET DOMAIN-CONTAINING PROTEIN 5"/>
    <property type="match status" value="1"/>
</dbReference>
<evidence type="ECO:0000313" key="3">
    <source>
        <dbReference type="Proteomes" id="UP001244207"/>
    </source>
</evidence>
<dbReference type="Pfam" id="PF00856">
    <property type="entry name" value="SET"/>
    <property type="match status" value="1"/>
</dbReference>
<dbReference type="InterPro" id="IPR001214">
    <property type="entry name" value="SET_dom"/>
</dbReference>
<dbReference type="Gene3D" id="2.170.270.10">
    <property type="entry name" value="SET domain"/>
    <property type="match status" value="1"/>
</dbReference>
<dbReference type="GeneID" id="85396488"/>
<accession>A0AAD8UDD8</accession>
<keyword evidence="3" id="KW-1185">Reference proteome</keyword>
<dbReference type="PROSITE" id="PS50280">
    <property type="entry name" value="SET"/>
    <property type="match status" value="1"/>
</dbReference>
<protein>
    <recommendedName>
        <fullName evidence="1">SET domain-containing protein</fullName>
    </recommendedName>
</protein>
<comment type="caution">
    <text evidence="2">The sequence shown here is derived from an EMBL/GenBank/DDBJ whole genome shotgun (WGS) entry which is preliminary data.</text>
</comment>
<dbReference type="CDD" id="cd20071">
    <property type="entry name" value="SET_SMYD"/>
    <property type="match status" value="1"/>
</dbReference>
<dbReference type="SUPFAM" id="SSF82199">
    <property type="entry name" value="SET domain"/>
    <property type="match status" value="1"/>
</dbReference>
<feature type="domain" description="SET" evidence="1">
    <location>
        <begin position="1"/>
        <end position="130"/>
    </location>
</feature>